<comment type="caution">
    <text evidence="1">The sequence shown here is derived from an EMBL/GenBank/DDBJ whole genome shotgun (WGS) entry which is preliminary data.</text>
</comment>
<accession>A0A5C5WWY6</accession>
<dbReference type="EMBL" id="SJPI01000001">
    <property type="protein sequence ID" value="TWT55060.1"/>
    <property type="molecule type" value="Genomic_DNA"/>
</dbReference>
<gene>
    <name evidence="1" type="ORF">Pla22_27140</name>
</gene>
<dbReference type="AlphaFoldDB" id="A0A5C5WWY6"/>
<protein>
    <submittedName>
        <fullName evidence="1">Uncharacterized protein</fullName>
    </submittedName>
</protein>
<organism evidence="1 2">
    <name type="scientific">Rubripirellula amarantea</name>
    <dbReference type="NCBI Taxonomy" id="2527999"/>
    <lineage>
        <taxon>Bacteria</taxon>
        <taxon>Pseudomonadati</taxon>
        <taxon>Planctomycetota</taxon>
        <taxon>Planctomycetia</taxon>
        <taxon>Pirellulales</taxon>
        <taxon>Pirellulaceae</taxon>
        <taxon>Rubripirellula</taxon>
    </lineage>
</organism>
<evidence type="ECO:0000313" key="1">
    <source>
        <dbReference type="EMBL" id="TWT55060.1"/>
    </source>
</evidence>
<dbReference type="Proteomes" id="UP000316598">
    <property type="component" value="Unassembled WGS sequence"/>
</dbReference>
<name>A0A5C5WWY6_9BACT</name>
<evidence type="ECO:0000313" key="2">
    <source>
        <dbReference type="Proteomes" id="UP000316598"/>
    </source>
</evidence>
<keyword evidence="2" id="KW-1185">Reference proteome</keyword>
<proteinExistence type="predicted"/>
<reference evidence="1 2" key="1">
    <citation type="submission" date="2019-02" db="EMBL/GenBank/DDBJ databases">
        <title>Deep-cultivation of Planctomycetes and their phenomic and genomic characterization uncovers novel biology.</title>
        <authorList>
            <person name="Wiegand S."/>
            <person name="Jogler M."/>
            <person name="Boedeker C."/>
            <person name="Pinto D."/>
            <person name="Vollmers J."/>
            <person name="Rivas-Marin E."/>
            <person name="Kohn T."/>
            <person name="Peeters S.H."/>
            <person name="Heuer A."/>
            <person name="Rast P."/>
            <person name="Oberbeckmann S."/>
            <person name="Bunk B."/>
            <person name="Jeske O."/>
            <person name="Meyerdierks A."/>
            <person name="Storesund J.E."/>
            <person name="Kallscheuer N."/>
            <person name="Luecker S."/>
            <person name="Lage O.M."/>
            <person name="Pohl T."/>
            <person name="Merkel B.J."/>
            <person name="Hornburger P."/>
            <person name="Mueller R.-W."/>
            <person name="Bruemmer F."/>
            <person name="Labrenz M."/>
            <person name="Spormann A.M."/>
            <person name="Op Den Camp H."/>
            <person name="Overmann J."/>
            <person name="Amann R."/>
            <person name="Jetten M.S.M."/>
            <person name="Mascher T."/>
            <person name="Medema M.H."/>
            <person name="Devos D.P."/>
            <person name="Kaster A.-K."/>
            <person name="Ovreas L."/>
            <person name="Rohde M."/>
            <person name="Galperin M.Y."/>
            <person name="Jogler C."/>
        </authorList>
    </citation>
    <scope>NUCLEOTIDE SEQUENCE [LARGE SCALE GENOMIC DNA]</scope>
    <source>
        <strain evidence="1 2">Pla22</strain>
    </source>
</reference>
<sequence>MPLRGQAIIAGSEVFVGFRVGGEMSLYWDQDPVFQFNSQFQLRRAYVDGRRYAAQNGQICLIKRATDNSHENTSHCGTILRQLEEICLAVIARCDPVTQWQVVGETEQDFCKRVRSACETIARSPTVAGQPSLR</sequence>